<evidence type="ECO:0000256" key="3">
    <source>
        <dbReference type="ARBA" id="ARBA00022473"/>
    </source>
</evidence>
<keyword evidence="5" id="KW-0805">Transcription regulation</keyword>
<reference evidence="13" key="3">
    <citation type="submission" date="2019-06" db="EMBL/GenBank/DDBJ databases">
        <authorList>
            <person name="Poynton C."/>
            <person name="Hasenbein S."/>
            <person name="Benoit J.B."/>
            <person name="Sepulveda M.S."/>
            <person name="Poelchau M.F."/>
            <person name="Murali S.C."/>
            <person name="Chen S."/>
            <person name="Glastad K.M."/>
            <person name="Werren J.H."/>
            <person name="Vineis J.H."/>
            <person name="Bowen J.L."/>
            <person name="Friedrich M."/>
            <person name="Jones J."/>
            <person name="Robertson H.M."/>
            <person name="Feyereisen R."/>
            <person name="Mechler-Hickson A."/>
            <person name="Mathers N."/>
            <person name="Lee C.E."/>
            <person name="Colbourne J.K."/>
            <person name="Biales A."/>
            <person name="Johnston J.S."/>
            <person name="Wellborn G.A."/>
            <person name="Rosendale A.J."/>
            <person name="Cridge A.G."/>
            <person name="Munoz-Torres M.C."/>
            <person name="Bain P.A."/>
            <person name="Manny A.R."/>
            <person name="Major K.M."/>
            <person name="Lambert F.N."/>
            <person name="Vulpe C.D."/>
            <person name="Tuck P."/>
            <person name="Blalock B.J."/>
            <person name="Lin Y.-Y."/>
            <person name="Smith M.E."/>
            <person name="Ochoa-Acuna H."/>
            <person name="Chen M.-J.M."/>
            <person name="Childers C.P."/>
            <person name="Qu J."/>
            <person name="Dugan S."/>
            <person name="Lee S.L."/>
            <person name="Chao H."/>
            <person name="Dinh H."/>
            <person name="Han Y."/>
            <person name="Doddapaneni H."/>
            <person name="Worley K.C."/>
            <person name="Muzny D.M."/>
            <person name="Gibbs R.A."/>
            <person name="Richards S."/>
        </authorList>
    </citation>
    <scope>NUCLEOTIDE SEQUENCE</scope>
    <source>
        <strain evidence="13">HAZT.00-mixed</strain>
        <tissue evidence="13">Whole organism</tissue>
    </source>
</reference>
<dbReference type="InterPro" id="IPR036390">
    <property type="entry name" value="WH_DNA-bd_sf"/>
</dbReference>
<keyword evidence="4" id="KW-0963">Cytoplasm</keyword>
<comment type="subcellular location">
    <subcellularLocation>
        <location evidence="2">Cytoplasm</location>
    </subcellularLocation>
    <subcellularLocation>
        <location evidence="1 12">Nucleus</location>
    </subcellularLocation>
</comment>
<feature type="DNA-binding region" description="Fork-head" evidence="12">
    <location>
        <begin position="148"/>
        <end position="202"/>
    </location>
</feature>
<dbReference type="SUPFAM" id="SSF46785">
    <property type="entry name" value="Winged helix' DNA-binding domain"/>
    <property type="match status" value="1"/>
</dbReference>
<evidence type="ECO:0000256" key="8">
    <source>
        <dbReference type="ARBA" id="ARBA00023163"/>
    </source>
</evidence>
<evidence type="ECO:0000313" key="13">
    <source>
        <dbReference type="EMBL" id="KAA0187766.1"/>
    </source>
</evidence>
<accession>A0A6A0GVC9</accession>
<keyword evidence="7" id="KW-0010">Activator</keyword>
<evidence type="ECO:0000256" key="2">
    <source>
        <dbReference type="ARBA" id="ARBA00004496"/>
    </source>
</evidence>
<evidence type="ECO:0000256" key="7">
    <source>
        <dbReference type="ARBA" id="ARBA00023159"/>
    </source>
</evidence>
<evidence type="ECO:0000256" key="11">
    <source>
        <dbReference type="ARBA" id="ARBA00038846"/>
    </source>
</evidence>
<name>A0A6A0GVC9_HYAAZ</name>
<gene>
    <name evidence="13" type="ORF">HAZT_HAZT012234</name>
</gene>
<proteinExistence type="predicted"/>
<keyword evidence="10" id="KW-0131">Cell cycle</keyword>
<keyword evidence="6 12" id="KW-0238">DNA-binding</keyword>
<dbReference type="PROSITE" id="PS50039">
    <property type="entry name" value="FORK_HEAD_3"/>
    <property type="match status" value="1"/>
</dbReference>
<dbReference type="PANTHER" id="PTHR45767">
    <property type="entry name" value="FORKHEAD BOX PROTEIN O"/>
    <property type="match status" value="1"/>
</dbReference>
<reference evidence="13" key="2">
    <citation type="journal article" date="2018" name="Environ. Sci. Technol.">
        <title>The Toxicogenome of Hyalella azteca: A Model for Sediment Ecotoxicology and Evolutionary Toxicology.</title>
        <authorList>
            <person name="Poynton H.C."/>
            <person name="Hasenbein S."/>
            <person name="Benoit J.B."/>
            <person name="Sepulveda M.S."/>
            <person name="Poelchau M.F."/>
            <person name="Hughes D.S.T."/>
            <person name="Murali S.C."/>
            <person name="Chen S."/>
            <person name="Glastad K.M."/>
            <person name="Goodisman M.A.D."/>
            <person name="Werren J.H."/>
            <person name="Vineis J.H."/>
            <person name="Bowen J.L."/>
            <person name="Friedrich M."/>
            <person name="Jones J."/>
            <person name="Robertson H.M."/>
            <person name="Feyereisen R."/>
            <person name="Mechler-Hickson A."/>
            <person name="Mathers N."/>
            <person name="Lee C.E."/>
            <person name="Colbourne J.K."/>
            <person name="Biales A."/>
            <person name="Johnston J.S."/>
            <person name="Wellborn G.A."/>
            <person name="Rosendale A.J."/>
            <person name="Cridge A.G."/>
            <person name="Munoz-Torres M.C."/>
            <person name="Bain P.A."/>
            <person name="Manny A.R."/>
            <person name="Major K.M."/>
            <person name="Lambert F.N."/>
            <person name="Vulpe C.D."/>
            <person name="Tuck P."/>
            <person name="Blalock B.J."/>
            <person name="Lin Y.Y."/>
            <person name="Smith M.E."/>
            <person name="Ochoa-Acuna H."/>
            <person name="Chen M.M."/>
            <person name="Childers C.P."/>
            <person name="Qu J."/>
            <person name="Dugan S."/>
            <person name="Lee S.L."/>
            <person name="Chao H."/>
            <person name="Dinh H."/>
            <person name="Han Y."/>
            <person name="Doddapaneni H."/>
            <person name="Worley K.C."/>
            <person name="Muzny D.M."/>
            <person name="Gibbs R.A."/>
            <person name="Richards S."/>
        </authorList>
    </citation>
    <scope>NUCLEOTIDE SEQUENCE</scope>
    <source>
        <strain evidence="13">HAZT.00-mixed</strain>
        <tissue evidence="13">Whole organism</tissue>
    </source>
</reference>
<evidence type="ECO:0000256" key="4">
    <source>
        <dbReference type="ARBA" id="ARBA00022490"/>
    </source>
</evidence>
<dbReference type="AlphaFoldDB" id="A0A6A0GVC9"/>
<organism evidence="13">
    <name type="scientific">Hyalella azteca</name>
    <name type="common">Amphipod</name>
    <dbReference type="NCBI Taxonomy" id="294128"/>
    <lineage>
        <taxon>Eukaryota</taxon>
        <taxon>Metazoa</taxon>
        <taxon>Ecdysozoa</taxon>
        <taxon>Arthropoda</taxon>
        <taxon>Crustacea</taxon>
        <taxon>Multicrustacea</taxon>
        <taxon>Malacostraca</taxon>
        <taxon>Eumalacostraca</taxon>
        <taxon>Peracarida</taxon>
        <taxon>Amphipoda</taxon>
        <taxon>Senticaudata</taxon>
        <taxon>Talitrida</taxon>
        <taxon>Talitroidea</taxon>
        <taxon>Hyalellidae</taxon>
        <taxon>Hyalella</taxon>
    </lineage>
</organism>
<keyword evidence="9 12" id="KW-0539">Nucleus</keyword>
<dbReference type="GO" id="GO:0005634">
    <property type="term" value="C:nucleus"/>
    <property type="evidence" value="ECO:0007669"/>
    <property type="project" value="UniProtKB-SubCell"/>
</dbReference>
<dbReference type="InterPro" id="IPR001766">
    <property type="entry name" value="Fork_head_dom"/>
</dbReference>
<dbReference type="EMBL" id="JQDR03014662">
    <property type="protein sequence ID" value="KAA0187766.1"/>
    <property type="molecule type" value="Genomic_DNA"/>
</dbReference>
<dbReference type="Proteomes" id="UP000711488">
    <property type="component" value="Unassembled WGS sequence"/>
</dbReference>
<evidence type="ECO:0000256" key="6">
    <source>
        <dbReference type="ARBA" id="ARBA00023125"/>
    </source>
</evidence>
<dbReference type="PANTHER" id="PTHR45767:SF2">
    <property type="entry name" value="FORKHEAD BOX PROTEIN O"/>
    <property type="match status" value="1"/>
</dbReference>
<evidence type="ECO:0000256" key="5">
    <source>
        <dbReference type="ARBA" id="ARBA00023015"/>
    </source>
</evidence>
<dbReference type="Pfam" id="PF00250">
    <property type="entry name" value="Forkhead"/>
    <property type="match status" value="1"/>
</dbReference>
<evidence type="ECO:0000256" key="12">
    <source>
        <dbReference type="PROSITE-ProRule" id="PRU00089"/>
    </source>
</evidence>
<sequence length="202" mass="21732">MTKAVGVNFYTHLIKDEIEDNSTGRMDLQSPDHHIPSMSVGGILSAQSSSAPMDSMSLNNHAVTHNTQASNSAPAAMSIPPAHRRMDIDASLEPQSRTRSNTWPADYQEAEEAVDGVVTQDMGGRTPNAGAAEATGPPKKNTSRRNPWGNLSYADLIAQAISSSPESRATLSQVYEWMVNNIPYFKDKGDSNSSAGWKVSAL</sequence>
<dbReference type="GO" id="GO:0005737">
    <property type="term" value="C:cytoplasm"/>
    <property type="evidence" value="ECO:0007669"/>
    <property type="project" value="UniProtKB-SubCell"/>
</dbReference>
<reference evidence="13" key="1">
    <citation type="submission" date="2014-08" db="EMBL/GenBank/DDBJ databases">
        <authorList>
            <person name="Murali S."/>
            <person name="Richards S."/>
            <person name="Bandaranaike D."/>
            <person name="Bellair M."/>
            <person name="Blankenburg K."/>
            <person name="Chao H."/>
            <person name="Dinh H."/>
            <person name="Doddapaneni H."/>
            <person name="Dugan-Rocha S."/>
            <person name="Elkadiri S."/>
            <person name="Gnanaolivu R."/>
            <person name="Hughes D."/>
            <person name="Lee S."/>
            <person name="Li M."/>
            <person name="Ming W."/>
            <person name="Munidasa M."/>
            <person name="Muniz J."/>
            <person name="Nguyen L."/>
            <person name="Osuji N."/>
            <person name="Pu L.-L."/>
            <person name="Puazo M."/>
            <person name="Skinner E."/>
            <person name="Qu C."/>
            <person name="Quiroz J."/>
            <person name="Raj R."/>
            <person name="Weissenberger G."/>
            <person name="Xin Y."/>
            <person name="Zou X."/>
            <person name="Han Y."/>
            <person name="Worley K."/>
            <person name="Muzny D."/>
            <person name="Gibbs R."/>
        </authorList>
    </citation>
    <scope>NUCLEOTIDE SEQUENCE</scope>
    <source>
        <strain evidence="13">HAZT.00-mixed</strain>
        <tissue evidence="13">Whole organism</tissue>
    </source>
</reference>
<keyword evidence="8" id="KW-0804">Transcription</keyword>
<dbReference type="SMART" id="SM00339">
    <property type="entry name" value="FH"/>
    <property type="match status" value="1"/>
</dbReference>
<dbReference type="Gene3D" id="1.10.10.10">
    <property type="entry name" value="Winged helix-like DNA-binding domain superfamily/Winged helix DNA-binding domain"/>
    <property type="match status" value="1"/>
</dbReference>
<dbReference type="GO" id="GO:0000978">
    <property type="term" value="F:RNA polymerase II cis-regulatory region sequence-specific DNA binding"/>
    <property type="evidence" value="ECO:0007669"/>
    <property type="project" value="TreeGrafter"/>
</dbReference>
<comment type="caution">
    <text evidence="13">The sequence shown here is derived from an EMBL/GenBank/DDBJ whole genome shotgun (WGS) entry which is preliminary data.</text>
</comment>
<keyword evidence="3" id="KW-0217">Developmental protein</keyword>
<evidence type="ECO:0000256" key="1">
    <source>
        <dbReference type="ARBA" id="ARBA00004123"/>
    </source>
</evidence>
<evidence type="ECO:0000256" key="9">
    <source>
        <dbReference type="ARBA" id="ARBA00023242"/>
    </source>
</evidence>
<dbReference type="GO" id="GO:0000981">
    <property type="term" value="F:DNA-binding transcription factor activity, RNA polymerase II-specific"/>
    <property type="evidence" value="ECO:0007669"/>
    <property type="project" value="TreeGrafter"/>
</dbReference>
<comment type="subunit">
    <text evidence="11">Interacts with melt.</text>
</comment>
<dbReference type="InterPro" id="IPR036388">
    <property type="entry name" value="WH-like_DNA-bd_sf"/>
</dbReference>
<evidence type="ECO:0000256" key="10">
    <source>
        <dbReference type="ARBA" id="ARBA00023306"/>
    </source>
</evidence>
<protein>
    <submittedName>
        <fullName evidence="13">Uncharacterized protein</fullName>
    </submittedName>
</protein>